<dbReference type="InterPro" id="IPR036388">
    <property type="entry name" value="WH-like_DNA-bd_sf"/>
</dbReference>
<dbReference type="SUPFAM" id="SSF46785">
    <property type="entry name" value="Winged helix' DNA-binding domain"/>
    <property type="match status" value="1"/>
</dbReference>
<proteinExistence type="predicted"/>
<dbReference type="PANTHER" id="PTHR30363">
    <property type="entry name" value="HTH-TYPE TRANSCRIPTIONAL REGULATOR SRLR-RELATED"/>
    <property type="match status" value="1"/>
</dbReference>
<dbReference type="InterPro" id="IPR014036">
    <property type="entry name" value="DeoR-like_C"/>
</dbReference>
<evidence type="ECO:0000313" key="8">
    <source>
        <dbReference type="Proteomes" id="UP000245639"/>
    </source>
</evidence>
<dbReference type="Pfam" id="PF00455">
    <property type="entry name" value="DeoRC"/>
    <property type="match status" value="1"/>
</dbReference>
<dbReference type="Gene3D" id="1.10.10.10">
    <property type="entry name" value="Winged helix-like DNA-binding domain superfamily/Winged helix DNA-binding domain"/>
    <property type="match status" value="1"/>
</dbReference>
<dbReference type="SUPFAM" id="SSF100950">
    <property type="entry name" value="NagB/RpiA/CoA transferase-like"/>
    <property type="match status" value="1"/>
</dbReference>
<dbReference type="InterPro" id="IPR001034">
    <property type="entry name" value="DeoR_HTH"/>
</dbReference>
<evidence type="ECO:0000256" key="1">
    <source>
        <dbReference type="ARBA" id="ARBA00021390"/>
    </source>
</evidence>
<feature type="domain" description="HTH deoR-type" evidence="6">
    <location>
        <begin position="3"/>
        <end position="58"/>
    </location>
</feature>
<evidence type="ECO:0000256" key="5">
    <source>
        <dbReference type="ARBA" id="ARBA00024937"/>
    </source>
</evidence>
<dbReference type="InterPro" id="IPR036390">
    <property type="entry name" value="WH_DNA-bd_sf"/>
</dbReference>
<dbReference type="Pfam" id="PF08220">
    <property type="entry name" value="HTH_DeoR"/>
    <property type="match status" value="1"/>
</dbReference>
<comment type="caution">
    <text evidence="7">The sequence shown here is derived from an EMBL/GenBank/DDBJ whole genome shotgun (WGS) entry which is preliminary data.</text>
</comment>
<keyword evidence="3" id="KW-0805">Transcription regulation</keyword>
<sequence>MYAAERHQVLVRRAQELGRLEVTAIAAELGVTTETIRRDLTALERQGLLQRVHGGAIAAGRLEVEPGVAQRDATASEEKDRIAKAAVAELGPASTILLDAGTTTARMAALLPDDTPLTVVTNALPIASLLAPRHRITVHMIGGRVRGTTLSAVDRWALQTLESVNVDVAVLGTNGFSVDRGLTTPDVAEAAVKGAMLRAGARSIVVADAGKYGADSFSRFATLEQVDTLVTDARLAADHPEAPEALRAAGPELVIA</sequence>
<evidence type="ECO:0000313" key="7">
    <source>
        <dbReference type="EMBL" id="PVZ07898.1"/>
    </source>
</evidence>
<dbReference type="Proteomes" id="UP000245639">
    <property type="component" value="Unassembled WGS sequence"/>
</dbReference>
<evidence type="ECO:0000256" key="4">
    <source>
        <dbReference type="ARBA" id="ARBA00023163"/>
    </source>
</evidence>
<dbReference type="InterPro" id="IPR050313">
    <property type="entry name" value="Carb_Metab_HTH_regulators"/>
</dbReference>
<organism evidence="7 8">
    <name type="scientific">Actinomycetospora cinnamomea</name>
    <dbReference type="NCBI Taxonomy" id="663609"/>
    <lineage>
        <taxon>Bacteria</taxon>
        <taxon>Bacillati</taxon>
        <taxon>Actinomycetota</taxon>
        <taxon>Actinomycetes</taxon>
        <taxon>Pseudonocardiales</taxon>
        <taxon>Pseudonocardiaceae</taxon>
        <taxon>Actinomycetospora</taxon>
    </lineage>
</organism>
<dbReference type="PROSITE" id="PS51000">
    <property type="entry name" value="HTH_DEOR_2"/>
    <property type="match status" value="1"/>
</dbReference>
<dbReference type="EMBL" id="QEKW01000010">
    <property type="protein sequence ID" value="PVZ07898.1"/>
    <property type="molecule type" value="Genomic_DNA"/>
</dbReference>
<evidence type="ECO:0000259" key="6">
    <source>
        <dbReference type="PROSITE" id="PS51000"/>
    </source>
</evidence>
<name>A0A2U1F6V2_9PSEU</name>
<comment type="function">
    <text evidence="5">Repressor of the lactose catabolism operon. Galactose-6-phosphate is the inducer.</text>
</comment>
<dbReference type="SMART" id="SM00420">
    <property type="entry name" value="HTH_DEOR"/>
    <property type="match status" value="1"/>
</dbReference>
<dbReference type="PRINTS" id="PR00037">
    <property type="entry name" value="HTHLACR"/>
</dbReference>
<dbReference type="RefSeq" id="WP_116709590.1">
    <property type="nucleotide sequence ID" value="NZ_QEKW01000010.1"/>
</dbReference>
<accession>A0A2U1F6V2</accession>
<keyword evidence="4" id="KW-0804">Transcription</keyword>
<dbReference type="PANTHER" id="PTHR30363:SF4">
    <property type="entry name" value="GLYCEROL-3-PHOSPHATE REGULON REPRESSOR"/>
    <property type="match status" value="1"/>
</dbReference>
<dbReference type="Gene3D" id="3.40.50.1360">
    <property type="match status" value="1"/>
</dbReference>
<reference evidence="7 8" key="1">
    <citation type="submission" date="2018-04" db="EMBL/GenBank/DDBJ databases">
        <title>Genomic Encyclopedia of Type Strains, Phase IV (KMG-IV): sequencing the most valuable type-strain genomes for metagenomic binning, comparative biology and taxonomic classification.</title>
        <authorList>
            <person name="Goeker M."/>
        </authorList>
    </citation>
    <scope>NUCLEOTIDE SEQUENCE [LARGE SCALE GENOMIC DNA]</scope>
    <source>
        <strain evidence="7 8">DSM 45771</strain>
    </source>
</reference>
<dbReference type="GO" id="GO:0003700">
    <property type="term" value="F:DNA-binding transcription factor activity"/>
    <property type="evidence" value="ECO:0007669"/>
    <property type="project" value="InterPro"/>
</dbReference>
<evidence type="ECO:0000256" key="2">
    <source>
        <dbReference type="ARBA" id="ARBA00022491"/>
    </source>
</evidence>
<protein>
    <recommendedName>
        <fullName evidence="1">Lactose phosphotransferase system repressor</fullName>
    </recommendedName>
</protein>
<dbReference type="AlphaFoldDB" id="A0A2U1F6V2"/>
<gene>
    <name evidence="7" type="ORF">C8D89_11051</name>
</gene>
<dbReference type="SMART" id="SM01134">
    <property type="entry name" value="DeoRC"/>
    <property type="match status" value="1"/>
</dbReference>
<dbReference type="InterPro" id="IPR037171">
    <property type="entry name" value="NagB/RpiA_transferase-like"/>
</dbReference>
<evidence type="ECO:0000256" key="3">
    <source>
        <dbReference type="ARBA" id="ARBA00023015"/>
    </source>
</evidence>
<keyword evidence="8" id="KW-1185">Reference proteome</keyword>
<keyword evidence="2" id="KW-0678">Repressor</keyword>
<dbReference type="OrthoDB" id="7688673at2"/>